<dbReference type="InterPro" id="IPR016181">
    <property type="entry name" value="Acyl_CoA_acyltransferase"/>
</dbReference>
<evidence type="ECO:0000313" key="4">
    <source>
        <dbReference type="EMBL" id="PWC17819.1"/>
    </source>
</evidence>
<reference evidence="4 5" key="1">
    <citation type="submission" date="2018-04" db="EMBL/GenBank/DDBJ databases">
        <title>Brenneria corticis sp.nov.</title>
        <authorList>
            <person name="Li Y."/>
        </authorList>
    </citation>
    <scope>NUCLEOTIDE SEQUENCE [LARGE SCALE GENOMIC DNA]</scope>
    <source>
        <strain evidence="4 5">CFCC 11842</strain>
    </source>
</reference>
<evidence type="ECO:0000256" key="1">
    <source>
        <dbReference type="ARBA" id="ARBA00022679"/>
    </source>
</evidence>
<dbReference type="InterPro" id="IPR050832">
    <property type="entry name" value="Bact_Acetyltransf"/>
</dbReference>
<dbReference type="GO" id="GO:0016747">
    <property type="term" value="F:acyltransferase activity, transferring groups other than amino-acyl groups"/>
    <property type="evidence" value="ECO:0007669"/>
    <property type="project" value="InterPro"/>
</dbReference>
<dbReference type="PANTHER" id="PTHR43877">
    <property type="entry name" value="AMINOALKYLPHOSPHONATE N-ACETYLTRANSFERASE-RELATED-RELATED"/>
    <property type="match status" value="1"/>
</dbReference>
<dbReference type="InterPro" id="IPR000182">
    <property type="entry name" value="GNAT_dom"/>
</dbReference>
<feature type="domain" description="N-acetyltransferase" evidence="3">
    <location>
        <begin position="1"/>
        <end position="141"/>
    </location>
</feature>
<dbReference type="SUPFAM" id="SSF55729">
    <property type="entry name" value="Acyl-CoA N-acyltransferases (Nat)"/>
    <property type="match status" value="1"/>
</dbReference>
<protein>
    <submittedName>
        <fullName evidence="4">N-acetyltransferase</fullName>
    </submittedName>
</protein>
<evidence type="ECO:0000259" key="3">
    <source>
        <dbReference type="PROSITE" id="PS51186"/>
    </source>
</evidence>
<dbReference type="Proteomes" id="UP000296159">
    <property type="component" value="Unassembled WGS sequence"/>
</dbReference>
<dbReference type="EMBL" id="QDKH01000006">
    <property type="protein sequence ID" value="PWC17819.1"/>
    <property type="molecule type" value="Genomic_DNA"/>
</dbReference>
<dbReference type="Gene3D" id="3.40.630.30">
    <property type="match status" value="1"/>
</dbReference>
<dbReference type="AlphaFoldDB" id="A0A2U1U843"/>
<sequence>MEIIRVTETWQLAAVHYLRIQVALSLAIPLAGEIDEKPGEQVDYLLLMDGPVPVATGRLRHYEGQAKFERITVAADRQGQGIGRLLMRALEAWAYERGLRRALVTGKLEVRDFYLKQGYVTDGAVTQTGLFPLVRLTKELV</sequence>
<keyword evidence="5" id="KW-1185">Reference proteome</keyword>
<evidence type="ECO:0000313" key="5">
    <source>
        <dbReference type="Proteomes" id="UP000296159"/>
    </source>
</evidence>
<proteinExistence type="predicted"/>
<comment type="caution">
    <text evidence="4">The sequence shown here is derived from an EMBL/GenBank/DDBJ whole genome shotgun (WGS) entry which is preliminary data.</text>
</comment>
<organism evidence="4 5">
    <name type="scientific">Brenneria corticis</name>
    <dbReference type="NCBI Taxonomy" id="2173106"/>
    <lineage>
        <taxon>Bacteria</taxon>
        <taxon>Pseudomonadati</taxon>
        <taxon>Pseudomonadota</taxon>
        <taxon>Gammaproteobacteria</taxon>
        <taxon>Enterobacterales</taxon>
        <taxon>Pectobacteriaceae</taxon>
        <taxon>Brenneria</taxon>
    </lineage>
</organism>
<dbReference type="RefSeq" id="WP_136165591.1">
    <property type="nucleotide sequence ID" value="NZ_KZ819074.1"/>
</dbReference>
<dbReference type="PROSITE" id="PS51186">
    <property type="entry name" value="GNAT"/>
    <property type="match status" value="1"/>
</dbReference>
<gene>
    <name evidence="4" type="ORF">DDT56_06120</name>
</gene>
<dbReference type="Pfam" id="PF00583">
    <property type="entry name" value="Acetyltransf_1"/>
    <property type="match status" value="1"/>
</dbReference>
<evidence type="ECO:0000256" key="2">
    <source>
        <dbReference type="ARBA" id="ARBA00023315"/>
    </source>
</evidence>
<name>A0A2U1U843_9GAMM</name>
<keyword evidence="2" id="KW-0012">Acyltransferase</keyword>
<dbReference type="CDD" id="cd04301">
    <property type="entry name" value="NAT_SF"/>
    <property type="match status" value="1"/>
</dbReference>
<keyword evidence="1 4" id="KW-0808">Transferase</keyword>
<accession>A0A2U1U843</accession>